<dbReference type="CDD" id="cd07818">
    <property type="entry name" value="SRPBCC_1"/>
    <property type="match status" value="1"/>
</dbReference>
<dbReference type="Gene3D" id="3.30.530.20">
    <property type="match status" value="1"/>
</dbReference>
<dbReference type="Proteomes" id="UP000437748">
    <property type="component" value="Unassembled WGS sequence"/>
</dbReference>
<proteinExistence type="predicted"/>
<dbReference type="OrthoDB" id="5293607at2"/>
<dbReference type="AlphaFoldDB" id="A0A6N6VXF7"/>
<dbReference type="EMBL" id="WFLM01000003">
    <property type="protein sequence ID" value="KAB8038705.1"/>
    <property type="molecule type" value="Genomic_DNA"/>
</dbReference>
<comment type="caution">
    <text evidence="1">The sequence shown here is derived from an EMBL/GenBank/DDBJ whole genome shotgun (WGS) entry which is preliminary data.</text>
</comment>
<dbReference type="InterPro" id="IPR023393">
    <property type="entry name" value="START-like_dom_sf"/>
</dbReference>
<sequence length="176" mass="20150">MVKKIILIILLLIGCVLGYAAFQPSEYVIERSIRITASQQTIFANVNDLKKFNEWNPWAKLDPQTKMTFDGPTEGLGASYKWEGNNEVGAGRMSIQKSVPNNLVQMKLEMFKPFEDVSFVEFILKPEGRETLITWSMKGNANYIYKLLCLFINRDKLVGKEFEKGLSNLKLMSEKK</sequence>
<dbReference type="RefSeq" id="WP_153419952.1">
    <property type="nucleotide sequence ID" value="NZ_WFLM01000003.1"/>
</dbReference>
<evidence type="ECO:0000313" key="1">
    <source>
        <dbReference type="EMBL" id="KAB8038705.1"/>
    </source>
</evidence>
<reference evidence="1 2" key="1">
    <citation type="submission" date="2019-10" db="EMBL/GenBank/DDBJ databases">
        <title>New species of Slilvanegrellaceae.</title>
        <authorList>
            <person name="Pitt A."/>
            <person name="Hahn M.W."/>
        </authorList>
    </citation>
    <scope>NUCLEOTIDE SEQUENCE [LARGE SCALE GENOMIC DNA]</scope>
    <source>
        <strain evidence="1 2">SP-Ram-0.45-NSY-1</strain>
    </source>
</reference>
<keyword evidence="2" id="KW-1185">Reference proteome</keyword>
<dbReference type="PROSITE" id="PS51257">
    <property type="entry name" value="PROKAR_LIPOPROTEIN"/>
    <property type="match status" value="1"/>
</dbReference>
<gene>
    <name evidence="1" type="ORF">GCL60_07525</name>
</gene>
<accession>A0A6N6VXF7</accession>
<organism evidence="1 2">
    <name type="scientific">Silvanigrella paludirubra</name>
    <dbReference type="NCBI Taxonomy" id="2499159"/>
    <lineage>
        <taxon>Bacteria</taxon>
        <taxon>Pseudomonadati</taxon>
        <taxon>Bdellovibrionota</taxon>
        <taxon>Oligoflexia</taxon>
        <taxon>Silvanigrellales</taxon>
        <taxon>Silvanigrellaceae</taxon>
        <taxon>Silvanigrella</taxon>
    </lineage>
</organism>
<dbReference type="SUPFAM" id="SSF55961">
    <property type="entry name" value="Bet v1-like"/>
    <property type="match status" value="1"/>
</dbReference>
<protein>
    <submittedName>
        <fullName evidence="1">Polyketide cyclase</fullName>
    </submittedName>
</protein>
<evidence type="ECO:0000313" key="2">
    <source>
        <dbReference type="Proteomes" id="UP000437748"/>
    </source>
</evidence>
<name>A0A6N6VXF7_9BACT</name>